<dbReference type="KEGG" id="abq:ABAZ39_27815"/>
<dbReference type="EMBL" id="CP007796">
    <property type="protein sequence ID" value="AIB15676.1"/>
    <property type="molecule type" value="Genomic_DNA"/>
</dbReference>
<dbReference type="Proteomes" id="UP000027186">
    <property type="component" value="Plasmid AbAZ39_p3"/>
</dbReference>
<evidence type="ECO:0000313" key="2">
    <source>
        <dbReference type="EMBL" id="AIB15676.1"/>
    </source>
</evidence>
<organism evidence="2 3">
    <name type="scientific">Azospirillum argentinense</name>
    <dbReference type="NCBI Taxonomy" id="2970906"/>
    <lineage>
        <taxon>Bacteria</taxon>
        <taxon>Pseudomonadati</taxon>
        <taxon>Pseudomonadota</taxon>
        <taxon>Alphaproteobacteria</taxon>
        <taxon>Rhodospirillales</taxon>
        <taxon>Azospirillaceae</taxon>
        <taxon>Azospirillum</taxon>
    </lineage>
</organism>
<evidence type="ECO:0000259" key="1">
    <source>
        <dbReference type="Pfam" id="PF10006"/>
    </source>
</evidence>
<reference evidence="2 3" key="1">
    <citation type="journal article" date="2014" name="Genome Announc.">
        <title>Complete Genome Sequence of the Model Rhizosphere Strain Azospirillum brasilense Az39, Successfully Applied in Agriculture.</title>
        <authorList>
            <person name="Rivera D."/>
            <person name="Revale S."/>
            <person name="Molina R."/>
            <person name="Gualpa J."/>
            <person name="Puente M."/>
            <person name="Maroniche G."/>
            <person name="Paris G."/>
            <person name="Baker D."/>
            <person name="Clavijo B."/>
            <person name="McLay K."/>
            <person name="Spaepen S."/>
            <person name="Perticari A."/>
            <person name="Vazquez M."/>
            <person name="Wisniewski-Dye F."/>
            <person name="Watkins C."/>
            <person name="Martinez-Abarca F."/>
            <person name="Vanderleyden J."/>
            <person name="Cassan F."/>
        </authorList>
    </citation>
    <scope>NUCLEOTIDE SEQUENCE [LARGE SCALE GENOMIC DNA]</scope>
    <source>
        <strain evidence="2 3">Az39</strain>
        <plasmid evidence="2">AbAZ39_p3</plasmid>
    </source>
</reference>
<feature type="domain" description="DUF2249" evidence="1">
    <location>
        <begin position="13"/>
        <end position="82"/>
    </location>
</feature>
<gene>
    <name evidence="2" type="ORF">ABAZ39_27815</name>
</gene>
<dbReference type="Pfam" id="PF10006">
    <property type="entry name" value="DUF2249"/>
    <property type="match status" value="1"/>
</dbReference>
<evidence type="ECO:0000313" key="3">
    <source>
        <dbReference type="Proteomes" id="UP000027186"/>
    </source>
</evidence>
<accession>A0A060DP64</accession>
<sequence>MQIAEQSTAAEPVIDVQSIPPHQRHPLILQAAQDLAPGRGFVLVNNHDPRPLYLQVQALFGDAVSWTYLERGPERWRVRIGRPESGTAPATSLRVLIGRGGQATAVAAETPLGVAYGGLVCEITDCPPGTTAEQVLDLMQGVIPPAGQLHLSYERLVARRSGSCCGGMCG</sequence>
<proteinExistence type="predicted"/>
<name>A0A060DP64_9PROT</name>
<dbReference type="InterPro" id="IPR018720">
    <property type="entry name" value="DUF2249"/>
</dbReference>
<protein>
    <recommendedName>
        <fullName evidence="1">DUF2249 domain-containing protein</fullName>
    </recommendedName>
</protein>
<geneLocation type="plasmid" evidence="2 3">
    <name>AbAZ39_p3</name>
</geneLocation>
<dbReference type="RefSeq" id="WP_051658622.1">
    <property type="nucleotide sequence ID" value="NZ_CP007796.1"/>
</dbReference>
<dbReference type="AlphaFoldDB" id="A0A060DP64"/>
<keyword evidence="2" id="KW-0614">Plasmid</keyword>